<evidence type="ECO:0000313" key="2">
    <source>
        <dbReference type="WBParaSite" id="JU765_v2.g4694.t1"/>
    </source>
</evidence>
<proteinExistence type="predicted"/>
<reference evidence="2" key="1">
    <citation type="submission" date="2022-11" db="UniProtKB">
        <authorList>
            <consortium name="WormBaseParasite"/>
        </authorList>
    </citation>
    <scope>IDENTIFICATION</scope>
</reference>
<accession>A0AC34R950</accession>
<protein>
    <submittedName>
        <fullName evidence="2">Tetraspanin</fullName>
    </submittedName>
</protein>
<dbReference type="Proteomes" id="UP000887576">
    <property type="component" value="Unplaced"/>
</dbReference>
<dbReference type="WBParaSite" id="JU765_v2.g4694.t1">
    <property type="protein sequence ID" value="JU765_v2.g4694.t1"/>
    <property type="gene ID" value="JU765_v2.g4694"/>
</dbReference>
<organism evidence="1 2">
    <name type="scientific">Panagrolaimus sp. JU765</name>
    <dbReference type="NCBI Taxonomy" id="591449"/>
    <lineage>
        <taxon>Eukaryota</taxon>
        <taxon>Metazoa</taxon>
        <taxon>Ecdysozoa</taxon>
        <taxon>Nematoda</taxon>
        <taxon>Chromadorea</taxon>
        <taxon>Rhabditida</taxon>
        <taxon>Tylenchina</taxon>
        <taxon>Panagrolaimomorpha</taxon>
        <taxon>Panagrolaimoidea</taxon>
        <taxon>Panagrolaimidae</taxon>
        <taxon>Panagrolaimus</taxon>
    </lineage>
</organism>
<evidence type="ECO:0000313" key="1">
    <source>
        <dbReference type="Proteomes" id="UP000887576"/>
    </source>
</evidence>
<name>A0AC34R950_9BILA</name>
<sequence length="239" mass="27264">MFYGLTDWLSEPTNGPNECCQCYSLKCKKLTMLIIMFVLTVLFGIVVLMLWTQLGAQLPIAIMSVVVFLQFACFLIAIPPFFDETKYKMLMPLVLIHCFAVGVYFIMAIFYLILLVVGKAFGGNLRNPEQSVFLPFAPTTDLESKYVSYMTENEYNLHVLGHILFLLPFQLFLTWIAYGTYVTFKNRTIQVDKNDGSKTAYFQNHGKRRQPPHNIVVLEQCADDALYGSKQTKLSDSTV</sequence>